<protein>
    <submittedName>
        <fullName evidence="10">Dolichyl-phosphate-mannose-protein mannosyltransferase</fullName>
    </submittedName>
</protein>
<feature type="transmembrane region" description="Helical" evidence="8">
    <location>
        <begin position="384"/>
        <end position="406"/>
    </location>
</feature>
<feature type="transmembrane region" description="Helical" evidence="8">
    <location>
        <begin position="321"/>
        <end position="341"/>
    </location>
</feature>
<evidence type="ECO:0000256" key="6">
    <source>
        <dbReference type="ARBA" id="ARBA00022989"/>
    </source>
</evidence>
<keyword evidence="6 8" id="KW-1133">Transmembrane helix</keyword>
<keyword evidence="5 8" id="KW-0812">Transmembrane</keyword>
<dbReference type="Proteomes" id="UP000054859">
    <property type="component" value="Unassembled WGS sequence"/>
</dbReference>
<evidence type="ECO:0000256" key="4">
    <source>
        <dbReference type="ARBA" id="ARBA00022679"/>
    </source>
</evidence>
<sequence length="561" mass="63629">MTKIPPLLLLLIFSVVLFLPGIVSLPVIDRDEAHFAQASRQMLQSGQYFQIRFQDTTRFQKPPGINWLQAASVNLFSHPEATKIWPYRFPSFLGAFLSILLTFLFTKRFLGKQAALLSSALLASTLLLSVETHMAVIDASLLSSVLLMQGALWVIYHGFKSQQKVHWCWSLLFWLAMSYGMVLKGVTPLVGLLTIVTLCLWEKKISWLKEIHLFAGLGLFLLLSLTWVFLVNSAENSNYLVQMLHKDLLPKLQGGHESHGKPPLFHLAILPLTFWPASLFLWQGVSYALGNKNTAVVRFLLCWILPTWIFFELMPTKLPQYVLPTFPALAILCALGVIAWTTKIQEASRGKKWLLFLQLSWAILSLGLCSALFLLSYYLLNKVIILNIVWLIAISAMCIISTYFAFRGFYQRASFTVLLVALLTFPYVFANLLPPLKPLWISQNIAHLVNKEVISKENPLLVAGFSEPSLVFYLNTQKIKFVPIDNIVSKLAEHRQFLGVVDLGNLKELRLKTQNFFILSTTRGYNYNKGRWVKLFLISSKPAFNKLQLGEKKGGKISEFV</sequence>
<evidence type="ECO:0000313" key="10">
    <source>
        <dbReference type="EMBL" id="KTC66098.1"/>
    </source>
</evidence>
<feature type="transmembrane region" description="Helical" evidence="8">
    <location>
        <begin position="353"/>
        <end position="378"/>
    </location>
</feature>
<dbReference type="EMBL" id="LNKA01000001">
    <property type="protein sequence ID" value="KTC66098.1"/>
    <property type="molecule type" value="Genomic_DNA"/>
</dbReference>
<evidence type="ECO:0000259" key="9">
    <source>
        <dbReference type="Pfam" id="PF13231"/>
    </source>
</evidence>
<dbReference type="OrthoDB" id="9775035at2"/>
<accession>A0A0W0R503</accession>
<gene>
    <name evidence="10" type="ORF">Lade_0756</name>
</gene>
<keyword evidence="3 10" id="KW-0328">Glycosyltransferase</keyword>
<evidence type="ECO:0000256" key="5">
    <source>
        <dbReference type="ARBA" id="ARBA00022692"/>
    </source>
</evidence>
<dbReference type="GO" id="GO:0009103">
    <property type="term" value="P:lipopolysaccharide biosynthetic process"/>
    <property type="evidence" value="ECO:0007669"/>
    <property type="project" value="TreeGrafter"/>
</dbReference>
<feature type="domain" description="Glycosyltransferase RgtA/B/C/D-like" evidence="9">
    <location>
        <begin position="61"/>
        <end position="227"/>
    </location>
</feature>
<evidence type="ECO:0000256" key="2">
    <source>
        <dbReference type="ARBA" id="ARBA00022475"/>
    </source>
</evidence>
<comment type="subcellular location">
    <subcellularLocation>
        <location evidence="1">Cell membrane</location>
        <topology evidence="1">Multi-pass membrane protein</topology>
    </subcellularLocation>
</comment>
<dbReference type="InterPro" id="IPR050297">
    <property type="entry name" value="LipidA_mod_glycosyltrf_83"/>
</dbReference>
<keyword evidence="11" id="KW-1185">Reference proteome</keyword>
<evidence type="ECO:0000256" key="7">
    <source>
        <dbReference type="ARBA" id="ARBA00023136"/>
    </source>
</evidence>
<feature type="transmembrane region" description="Helical" evidence="8">
    <location>
        <begin position="213"/>
        <end position="230"/>
    </location>
</feature>
<feature type="transmembrane region" description="Helical" evidence="8">
    <location>
        <begin position="295"/>
        <end position="315"/>
    </location>
</feature>
<dbReference type="Pfam" id="PF13231">
    <property type="entry name" value="PMT_2"/>
    <property type="match status" value="1"/>
</dbReference>
<dbReference type="PANTHER" id="PTHR33908:SF3">
    <property type="entry name" value="UNDECAPRENYL PHOSPHATE-ALPHA-4-AMINO-4-DEOXY-L-ARABINOSE ARABINOSYL TRANSFERASE"/>
    <property type="match status" value="1"/>
</dbReference>
<comment type="caution">
    <text evidence="10">The sequence shown here is derived from an EMBL/GenBank/DDBJ whole genome shotgun (WGS) entry which is preliminary data.</text>
</comment>
<feature type="transmembrane region" description="Helical" evidence="8">
    <location>
        <begin position="126"/>
        <end position="156"/>
    </location>
</feature>
<dbReference type="RefSeq" id="WP_058461803.1">
    <property type="nucleotide sequence ID" value="NZ_CAAAHS010000005.1"/>
</dbReference>
<feature type="transmembrane region" description="Helical" evidence="8">
    <location>
        <begin position="176"/>
        <end position="201"/>
    </location>
</feature>
<evidence type="ECO:0000256" key="3">
    <source>
        <dbReference type="ARBA" id="ARBA00022676"/>
    </source>
</evidence>
<dbReference type="STRING" id="45056.Lade_0756"/>
<keyword evidence="2" id="KW-1003">Cell membrane</keyword>
<dbReference type="AlphaFoldDB" id="A0A0W0R503"/>
<reference evidence="10 11" key="1">
    <citation type="submission" date="2015-11" db="EMBL/GenBank/DDBJ databases">
        <title>Identification of large and diverse effector repertoires of 38 Legionella species.</title>
        <authorList>
            <person name="Burstein D."/>
            <person name="Amaro F."/>
            <person name="Zusman T."/>
            <person name="Lifshitz Z."/>
            <person name="Cohen O."/>
            <person name="Gilbert J.A."/>
            <person name="Pupko T."/>
            <person name="Shuman H.A."/>
            <person name="Segal G."/>
        </authorList>
    </citation>
    <scope>NUCLEOTIDE SEQUENCE [LARGE SCALE GENOMIC DNA]</scope>
    <source>
        <strain evidence="10 11">1762-AUS-E</strain>
    </source>
</reference>
<keyword evidence="7 8" id="KW-0472">Membrane</keyword>
<feature type="transmembrane region" description="Helical" evidence="8">
    <location>
        <begin position="413"/>
        <end position="433"/>
    </location>
</feature>
<name>A0A0W0R503_9GAMM</name>
<evidence type="ECO:0000313" key="11">
    <source>
        <dbReference type="Proteomes" id="UP000054859"/>
    </source>
</evidence>
<feature type="transmembrane region" description="Helical" evidence="8">
    <location>
        <begin position="85"/>
        <end position="105"/>
    </location>
</feature>
<dbReference type="GO" id="GO:0005886">
    <property type="term" value="C:plasma membrane"/>
    <property type="evidence" value="ECO:0007669"/>
    <property type="project" value="UniProtKB-SubCell"/>
</dbReference>
<evidence type="ECO:0000256" key="1">
    <source>
        <dbReference type="ARBA" id="ARBA00004651"/>
    </source>
</evidence>
<dbReference type="InterPro" id="IPR038731">
    <property type="entry name" value="RgtA/B/C-like"/>
</dbReference>
<proteinExistence type="predicted"/>
<dbReference type="GO" id="GO:0010041">
    <property type="term" value="P:response to iron(III) ion"/>
    <property type="evidence" value="ECO:0007669"/>
    <property type="project" value="TreeGrafter"/>
</dbReference>
<keyword evidence="4 10" id="KW-0808">Transferase</keyword>
<dbReference type="PATRIC" id="fig|45056.6.peg.783"/>
<feature type="transmembrane region" description="Helical" evidence="8">
    <location>
        <begin position="264"/>
        <end position="283"/>
    </location>
</feature>
<evidence type="ECO:0000256" key="8">
    <source>
        <dbReference type="SAM" id="Phobius"/>
    </source>
</evidence>
<dbReference type="GO" id="GO:0016763">
    <property type="term" value="F:pentosyltransferase activity"/>
    <property type="evidence" value="ECO:0007669"/>
    <property type="project" value="TreeGrafter"/>
</dbReference>
<dbReference type="PANTHER" id="PTHR33908">
    <property type="entry name" value="MANNOSYLTRANSFERASE YKCB-RELATED"/>
    <property type="match status" value="1"/>
</dbReference>
<organism evidence="10 11">
    <name type="scientific">Legionella adelaidensis</name>
    <dbReference type="NCBI Taxonomy" id="45056"/>
    <lineage>
        <taxon>Bacteria</taxon>
        <taxon>Pseudomonadati</taxon>
        <taxon>Pseudomonadota</taxon>
        <taxon>Gammaproteobacteria</taxon>
        <taxon>Legionellales</taxon>
        <taxon>Legionellaceae</taxon>
        <taxon>Legionella</taxon>
    </lineage>
</organism>